<accession>A0A8J5CX39</accession>
<reference evidence="2" key="1">
    <citation type="submission" date="2020-07" db="EMBL/GenBank/DDBJ databases">
        <title>The High-quality genome of the commercially important snow crab, Chionoecetes opilio.</title>
        <authorList>
            <person name="Jeong J.-H."/>
            <person name="Ryu S."/>
        </authorList>
    </citation>
    <scope>NUCLEOTIDE SEQUENCE</scope>
    <source>
        <strain evidence="2">MADBK_172401_WGS</strain>
        <tissue evidence="2">Digestive gland</tissue>
    </source>
</reference>
<keyword evidence="3" id="KW-1185">Reference proteome</keyword>
<proteinExistence type="predicted"/>
<dbReference type="OrthoDB" id="3214149at2759"/>
<evidence type="ECO:0000256" key="1">
    <source>
        <dbReference type="SAM" id="MobiDB-lite"/>
    </source>
</evidence>
<sequence length="174" mass="19306">MHPGVGAATHLQQLQAHLMRGATLPTSPFLAPSPLLQHAAPVPSHQSLFSLASQPPPPSLPPKNELVKKESPTISSTIEEEKGPKEKKEASSTTSGACGTVSASARDDDGLKEEPPDFIETHCHWRECNKDFNTQDDLVKVREDCCVKYCFFVCFFTLLLNSYRFYSQELQLDY</sequence>
<evidence type="ECO:0000313" key="2">
    <source>
        <dbReference type="EMBL" id="KAG0724264.1"/>
    </source>
</evidence>
<name>A0A8J5CX39_CHIOP</name>
<comment type="caution">
    <text evidence="2">The sequence shown here is derived from an EMBL/GenBank/DDBJ whole genome shotgun (WGS) entry which is preliminary data.</text>
</comment>
<gene>
    <name evidence="2" type="primary">ci_1</name>
    <name evidence="2" type="ORF">GWK47_040952</name>
</gene>
<feature type="compositionally biased region" description="Polar residues" evidence="1">
    <location>
        <begin position="91"/>
        <end position="103"/>
    </location>
</feature>
<dbReference type="EMBL" id="JACEEZ010007142">
    <property type="protein sequence ID" value="KAG0724264.1"/>
    <property type="molecule type" value="Genomic_DNA"/>
</dbReference>
<evidence type="ECO:0000313" key="3">
    <source>
        <dbReference type="Proteomes" id="UP000770661"/>
    </source>
</evidence>
<feature type="compositionally biased region" description="Basic and acidic residues" evidence="1">
    <location>
        <begin position="79"/>
        <end position="90"/>
    </location>
</feature>
<dbReference type="Proteomes" id="UP000770661">
    <property type="component" value="Unassembled WGS sequence"/>
</dbReference>
<dbReference type="AlphaFoldDB" id="A0A8J5CX39"/>
<feature type="region of interest" description="Disordered" evidence="1">
    <location>
        <begin position="48"/>
        <end position="113"/>
    </location>
</feature>
<organism evidence="2 3">
    <name type="scientific">Chionoecetes opilio</name>
    <name type="common">Atlantic snow crab</name>
    <name type="synonym">Cancer opilio</name>
    <dbReference type="NCBI Taxonomy" id="41210"/>
    <lineage>
        <taxon>Eukaryota</taxon>
        <taxon>Metazoa</taxon>
        <taxon>Ecdysozoa</taxon>
        <taxon>Arthropoda</taxon>
        <taxon>Crustacea</taxon>
        <taxon>Multicrustacea</taxon>
        <taxon>Malacostraca</taxon>
        <taxon>Eumalacostraca</taxon>
        <taxon>Eucarida</taxon>
        <taxon>Decapoda</taxon>
        <taxon>Pleocyemata</taxon>
        <taxon>Brachyura</taxon>
        <taxon>Eubrachyura</taxon>
        <taxon>Majoidea</taxon>
        <taxon>Majidae</taxon>
        <taxon>Chionoecetes</taxon>
    </lineage>
</organism>
<protein>
    <submittedName>
        <fullName evidence="2">Transcriptional activator cubitus interruptus</fullName>
    </submittedName>
</protein>
<dbReference type="Gene3D" id="3.30.160.60">
    <property type="entry name" value="Classic Zinc Finger"/>
    <property type="match status" value="1"/>
</dbReference>